<dbReference type="CDD" id="cd08422">
    <property type="entry name" value="PBP2_CrgA_like"/>
    <property type="match status" value="1"/>
</dbReference>
<dbReference type="InterPro" id="IPR036390">
    <property type="entry name" value="WH_DNA-bd_sf"/>
</dbReference>
<dbReference type="GO" id="GO:0003677">
    <property type="term" value="F:DNA binding"/>
    <property type="evidence" value="ECO:0007669"/>
    <property type="project" value="UniProtKB-KW"/>
</dbReference>
<keyword evidence="3 6" id="KW-0238">DNA-binding</keyword>
<dbReference type="InterPro" id="IPR000847">
    <property type="entry name" value="LysR_HTH_N"/>
</dbReference>
<evidence type="ECO:0000313" key="6">
    <source>
        <dbReference type="EMBL" id="TDQ67464.1"/>
    </source>
</evidence>
<dbReference type="SUPFAM" id="SSF46785">
    <property type="entry name" value="Winged helix' DNA-binding domain"/>
    <property type="match status" value="1"/>
</dbReference>
<evidence type="ECO:0000256" key="2">
    <source>
        <dbReference type="ARBA" id="ARBA00023015"/>
    </source>
</evidence>
<evidence type="ECO:0000256" key="1">
    <source>
        <dbReference type="ARBA" id="ARBA00009437"/>
    </source>
</evidence>
<dbReference type="InterPro" id="IPR036388">
    <property type="entry name" value="WH-like_DNA-bd_sf"/>
</dbReference>
<evidence type="ECO:0000259" key="5">
    <source>
        <dbReference type="PROSITE" id="PS50931"/>
    </source>
</evidence>
<dbReference type="OrthoDB" id="9786526at2"/>
<dbReference type="Gene3D" id="1.10.10.10">
    <property type="entry name" value="Winged helix-like DNA-binding domain superfamily/Winged helix DNA-binding domain"/>
    <property type="match status" value="1"/>
</dbReference>
<protein>
    <submittedName>
        <fullName evidence="6">DNA-binding transcriptional LysR family regulator</fullName>
    </submittedName>
</protein>
<evidence type="ECO:0000256" key="4">
    <source>
        <dbReference type="ARBA" id="ARBA00023163"/>
    </source>
</evidence>
<dbReference type="GO" id="GO:0003700">
    <property type="term" value="F:DNA-binding transcription factor activity"/>
    <property type="evidence" value="ECO:0007669"/>
    <property type="project" value="InterPro"/>
</dbReference>
<dbReference type="SUPFAM" id="SSF53850">
    <property type="entry name" value="Periplasmic binding protein-like II"/>
    <property type="match status" value="1"/>
</dbReference>
<reference evidence="6 7" key="1">
    <citation type="submission" date="2019-03" db="EMBL/GenBank/DDBJ databases">
        <title>Genomic Encyclopedia of Type Strains, Phase III (KMG-III): the genomes of soil and plant-associated and newly described type strains.</title>
        <authorList>
            <person name="Whitman W."/>
        </authorList>
    </citation>
    <scope>NUCLEOTIDE SEQUENCE [LARGE SCALE GENOMIC DNA]</scope>
    <source>
        <strain evidence="6 7">CGMCC 1.7002</strain>
    </source>
</reference>
<accession>A0A4R6VXD9</accession>
<comment type="similarity">
    <text evidence="1">Belongs to the LysR transcriptional regulatory family.</text>
</comment>
<sequence length="312" mass="35458">MSRRVDQYQQMRVFAAVAQEGNFARAAIALAIPASSVSKTIGQLEQRLGIALFRRTTRHMVLSDEGADYLRTVTRVLRDVQLVEDRLRMGDEMRGTLHVTAPVAFSEHMLSSKLPEFCMAYPELMIDFDTDRRYLDLVSNNIDVAIRTHVPGQDSPFFALELLPHVNFLVASPAYLERAGTPHAIDDLYEHKLLYFDWPRKQDIWQLKVGTDMVSIECDAIFRTNSYKTLNACALQGVGIANLPADYALEYIAAGKLVHVLPQLIEHRGNRVALYHRRRNDSAKTDAFLTFLLTTIAPHRERVLRYLEELGA</sequence>
<evidence type="ECO:0000313" key="7">
    <source>
        <dbReference type="Proteomes" id="UP000295391"/>
    </source>
</evidence>
<dbReference type="FunFam" id="1.10.10.10:FF:000001">
    <property type="entry name" value="LysR family transcriptional regulator"/>
    <property type="match status" value="1"/>
</dbReference>
<evidence type="ECO:0000256" key="3">
    <source>
        <dbReference type="ARBA" id="ARBA00023125"/>
    </source>
</evidence>
<dbReference type="RefSeq" id="WP_133572075.1">
    <property type="nucleotide sequence ID" value="NZ_SNYR01000001.1"/>
</dbReference>
<dbReference type="InterPro" id="IPR058163">
    <property type="entry name" value="LysR-type_TF_proteobact-type"/>
</dbReference>
<dbReference type="Pfam" id="PF03466">
    <property type="entry name" value="LysR_substrate"/>
    <property type="match status" value="1"/>
</dbReference>
<dbReference type="InterPro" id="IPR005119">
    <property type="entry name" value="LysR_subst-bd"/>
</dbReference>
<dbReference type="AlphaFoldDB" id="A0A4R6VXD9"/>
<keyword evidence="4" id="KW-0804">Transcription</keyword>
<dbReference type="PANTHER" id="PTHR30537:SF5">
    <property type="entry name" value="HTH-TYPE TRANSCRIPTIONAL ACTIVATOR TTDR-RELATED"/>
    <property type="match status" value="1"/>
</dbReference>
<dbReference type="Proteomes" id="UP000295391">
    <property type="component" value="Unassembled WGS sequence"/>
</dbReference>
<organism evidence="6 7">
    <name type="scientific">Maritalea mobilis</name>
    <dbReference type="NCBI Taxonomy" id="483324"/>
    <lineage>
        <taxon>Bacteria</taxon>
        <taxon>Pseudomonadati</taxon>
        <taxon>Pseudomonadota</taxon>
        <taxon>Alphaproteobacteria</taxon>
        <taxon>Hyphomicrobiales</taxon>
        <taxon>Devosiaceae</taxon>
        <taxon>Maritalea</taxon>
    </lineage>
</organism>
<proteinExistence type="inferred from homology"/>
<keyword evidence="7" id="KW-1185">Reference proteome</keyword>
<name>A0A4R6VXD9_9HYPH</name>
<feature type="domain" description="HTH lysR-type" evidence="5">
    <location>
        <begin position="6"/>
        <end position="63"/>
    </location>
</feature>
<gene>
    <name evidence="6" type="ORF">ATL17_1479</name>
</gene>
<dbReference type="Gene3D" id="3.40.190.290">
    <property type="match status" value="1"/>
</dbReference>
<dbReference type="EMBL" id="SNYR01000001">
    <property type="protein sequence ID" value="TDQ67464.1"/>
    <property type="molecule type" value="Genomic_DNA"/>
</dbReference>
<dbReference type="PANTHER" id="PTHR30537">
    <property type="entry name" value="HTH-TYPE TRANSCRIPTIONAL REGULATOR"/>
    <property type="match status" value="1"/>
</dbReference>
<comment type="caution">
    <text evidence="6">The sequence shown here is derived from an EMBL/GenBank/DDBJ whole genome shotgun (WGS) entry which is preliminary data.</text>
</comment>
<keyword evidence="2" id="KW-0805">Transcription regulation</keyword>
<dbReference type="Pfam" id="PF00126">
    <property type="entry name" value="HTH_1"/>
    <property type="match status" value="1"/>
</dbReference>
<dbReference type="PROSITE" id="PS50931">
    <property type="entry name" value="HTH_LYSR"/>
    <property type="match status" value="1"/>
</dbReference>